<organism evidence="1">
    <name type="scientific">marine sediment metagenome</name>
    <dbReference type="NCBI Taxonomy" id="412755"/>
    <lineage>
        <taxon>unclassified sequences</taxon>
        <taxon>metagenomes</taxon>
        <taxon>ecological metagenomes</taxon>
    </lineage>
</organism>
<evidence type="ECO:0008006" key="2">
    <source>
        <dbReference type="Google" id="ProtNLM"/>
    </source>
</evidence>
<dbReference type="Gene3D" id="3.30.460.10">
    <property type="entry name" value="Beta Polymerase, domain 2"/>
    <property type="match status" value="1"/>
</dbReference>
<accession>X1IFC0</accession>
<comment type="caution">
    <text evidence="1">The sequence shown here is derived from an EMBL/GenBank/DDBJ whole genome shotgun (WGS) entry which is preliminary data.</text>
</comment>
<dbReference type="InterPro" id="IPR043519">
    <property type="entry name" value="NT_sf"/>
</dbReference>
<feature type="non-terminal residue" evidence="1">
    <location>
        <position position="1"/>
    </location>
</feature>
<protein>
    <recommendedName>
        <fullName evidence="2">Polymerase nucleotidyl transferase domain-containing protein</fullName>
    </recommendedName>
</protein>
<dbReference type="SUPFAM" id="SSF81301">
    <property type="entry name" value="Nucleotidyltransferase"/>
    <property type="match status" value="1"/>
</dbReference>
<name>X1IFC0_9ZZZZ</name>
<gene>
    <name evidence="1" type="ORF">S03H2_59200</name>
</gene>
<reference evidence="1" key="1">
    <citation type="journal article" date="2014" name="Front. Microbiol.">
        <title>High frequency of phylogenetically diverse reductive dehalogenase-homologous genes in deep subseafloor sedimentary metagenomes.</title>
        <authorList>
            <person name="Kawai M."/>
            <person name="Futagami T."/>
            <person name="Toyoda A."/>
            <person name="Takaki Y."/>
            <person name="Nishi S."/>
            <person name="Hori S."/>
            <person name="Arai W."/>
            <person name="Tsubouchi T."/>
            <person name="Morono Y."/>
            <person name="Uchiyama I."/>
            <person name="Ito T."/>
            <person name="Fujiyama A."/>
            <person name="Inagaki F."/>
            <person name="Takami H."/>
        </authorList>
    </citation>
    <scope>NUCLEOTIDE SEQUENCE</scope>
    <source>
        <strain evidence="1">Expedition CK06-06</strain>
    </source>
</reference>
<proteinExistence type="predicted"/>
<dbReference type="EMBL" id="BARU01038055">
    <property type="protein sequence ID" value="GAH80412.1"/>
    <property type="molecule type" value="Genomic_DNA"/>
</dbReference>
<sequence>ALGKRDLFTDLDLIVIMNTPDNYIERTAELYRRLNYEVDLDLFVYTPEEFNDMKDGNFMRNVLLEGRVVYEK</sequence>
<dbReference type="AlphaFoldDB" id="X1IFC0"/>
<evidence type="ECO:0000313" key="1">
    <source>
        <dbReference type="EMBL" id="GAH80412.1"/>
    </source>
</evidence>